<keyword evidence="4" id="KW-1185">Reference proteome</keyword>
<evidence type="ECO:0000256" key="1">
    <source>
        <dbReference type="ARBA" id="ARBA00022786"/>
    </source>
</evidence>
<comment type="caution">
    <text evidence="2">Lacks conserved residue(s) required for the propagation of feature annotation.</text>
</comment>
<evidence type="ECO:0000313" key="3">
    <source>
        <dbReference type="EMBL" id="CAB4016593.1"/>
    </source>
</evidence>
<evidence type="ECO:0000313" key="4">
    <source>
        <dbReference type="Proteomes" id="UP001152795"/>
    </source>
</evidence>
<evidence type="ECO:0000256" key="2">
    <source>
        <dbReference type="PROSITE-ProRule" id="PRU00104"/>
    </source>
</evidence>
<dbReference type="GO" id="GO:0004842">
    <property type="term" value="F:ubiquitin-protein transferase activity"/>
    <property type="evidence" value="ECO:0007669"/>
    <property type="project" value="InterPro"/>
</dbReference>
<sequence>MFLRANRRKLSIPVTSQEYSFEQVKLLADQGANYIKMKDGLNCFCEEEEDRTASNDDETLSRPAFSMDKVVELPAPEKTVEEVPKPKNLWVLEENKGESRASFRGPLELVACDCVDYCKSNDITNLVEILRYVQSCIVTGRPLDVQDVTVSLEGETSYILINRYVLKTALEEIKSIENPRVTLEVSFYNETAQDNGGPRREFFCICLKEIKTTYFDNGLKAHLADDYTIVGLIMALSTLQNGAIPRFLNTIYMFTYKCLNTGLTSMFTQYRL</sequence>
<dbReference type="EMBL" id="CACRXK020009182">
    <property type="protein sequence ID" value="CAB4016593.1"/>
    <property type="molecule type" value="Genomic_DNA"/>
</dbReference>
<name>A0A6S7IHE0_PARCT</name>
<organism evidence="3 4">
    <name type="scientific">Paramuricea clavata</name>
    <name type="common">Red gorgonian</name>
    <name type="synonym">Violescent sea-whip</name>
    <dbReference type="NCBI Taxonomy" id="317549"/>
    <lineage>
        <taxon>Eukaryota</taxon>
        <taxon>Metazoa</taxon>
        <taxon>Cnidaria</taxon>
        <taxon>Anthozoa</taxon>
        <taxon>Octocorallia</taxon>
        <taxon>Malacalcyonacea</taxon>
        <taxon>Plexauridae</taxon>
        <taxon>Paramuricea</taxon>
    </lineage>
</organism>
<keyword evidence="1 2" id="KW-0833">Ubl conjugation pathway</keyword>
<dbReference type="AlphaFoldDB" id="A0A6S7IHE0"/>
<reference evidence="3" key="1">
    <citation type="submission" date="2020-04" db="EMBL/GenBank/DDBJ databases">
        <authorList>
            <person name="Alioto T."/>
            <person name="Alioto T."/>
            <person name="Gomez Garrido J."/>
        </authorList>
    </citation>
    <scope>NUCLEOTIDE SEQUENCE</scope>
    <source>
        <strain evidence="3">A484AB</strain>
    </source>
</reference>
<dbReference type="PROSITE" id="PS50237">
    <property type="entry name" value="HECT"/>
    <property type="match status" value="1"/>
</dbReference>
<gene>
    <name evidence="3" type="ORF">PACLA_8A055279</name>
</gene>
<protein>
    <submittedName>
        <fullName evidence="3">Leucine-rich repeat-containing DDB_G0290503 isoform X1</fullName>
    </submittedName>
</protein>
<dbReference type="Proteomes" id="UP001152795">
    <property type="component" value="Unassembled WGS sequence"/>
</dbReference>
<comment type="caution">
    <text evidence="3">The sequence shown here is derived from an EMBL/GenBank/DDBJ whole genome shotgun (WGS) entry which is preliminary data.</text>
</comment>
<dbReference type="Gene3D" id="3.90.1750.10">
    <property type="entry name" value="Hect, E3 ligase catalytic domains"/>
    <property type="match status" value="1"/>
</dbReference>
<accession>A0A6S7IHE0</accession>
<dbReference type="OrthoDB" id="5986535at2759"/>
<dbReference type="SUPFAM" id="SSF56204">
    <property type="entry name" value="Hect, E3 ligase catalytic domain"/>
    <property type="match status" value="1"/>
</dbReference>
<proteinExistence type="predicted"/>
<dbReference type="InterPro" id="IPR035983">
    <property type="entry name" value="Hect_E3_ubiquitin_ligase"/>
</dbReference>
<dbReference type="InterPro" id="IPR000569">
    <property type="entry name" value="HECT_dom"/>
</dbReference>